<comment type="caution">
    <text evidence="5">The sequence shown here is derived from an EMBL/GenBank/DDBJ whole genome shotgun (WGS) entry which is preliminary data.</text>
</comment>
<accession>A0A9D1WQ06</accession>
<feature type="domain" description="4Fe-4S ferredoxin-type" evidence="4">
    <location>
        <begin position="226"/>
        <end position="256"/>
    </location>
</feature>
<dbReference type="Pfam" id="PF17179">
    <property type="entry name" value="Fer4_22"/>
    <property type="match status" value="1"/>
</dbReference>
<name>A0A9D1WQ06_9FIRM</name>
<evidence type="ECO:0000259" key="4">
    <source>
        <dbReference type="PROSITE" id="PS51379"/>
    </source>
</evidence>
<evidence type="ECO:0000256" key="3">
    <source>
        <dbReference type="ARBA" id="ARBA00023014"/>
    </source>
</evidence>
<reference evidence="5" key="2">
    <citation type="submission" date="2021-04" db="EMBL/GenBank/DDBJ databases">
        <authorList>
            <person name="Gilroy R."/>
        </authorList>
    </citation>
    <scope>NUCLEOTIDE SEQUENCE</scope>
    <source>
        <strain evidence="5">CHK188-5543</strain>
    </source>
</reference>
<dbReference type="EMBL" id="DXES01000040">
    <property type="protein sequence ID" value="HIX65013.1"/>
    <property type="molecule type" value="Genomic_DNA"/>
</dbReference>
<dbReference type="PROSITE" id="PS00198">
    <property type="entry name" value="4FE4S_FER_1"/>
    <property type="match status" value="2"/>
</dbReference>
<sequence>MQKLALANLGRFFEAVAARQALYLPVEDAGGQASFQRWAPGAKLSGALNTTRSAKDFFFPQTEDLVNFKVRGKEIEIIDPRTEQEPFVVFGVRGCDARSFSILDKVFLADPVDTYYQSRREHGTIVSLACTRPEETCFCTSFGIDPTCPQGDVTAWMEGDALYFAANTPKGEALLAQTAELLEACGDEAVRAQQERVSAILEKLPLAGFSTQSFGGQVLIQVFESEKWAGLSQSCLGCGTCTFVCPTCQCYDIKDMDTGHGVQRFRCWDSCMYSDFTRMAHGNPRLTQKERFRQRFMHKLVYFPANNNGEYGCVGCGRCLAKCPISMNIVKVARALEGDCK</sequence>
<dbReference type="SUPFAM" id="SSF46548">
    <property type="entry name" value="alpha-helical ferredoxin"/>
    <property type="match status" value="1"/>
</dbReference>
<evidence type="ECO:0000313" key="6">
    <source>
        <dbReference type="Proteomes" id="UP000886800"/>
    </source>
</evidence>
<evidence type="ECO:0000256" key="2">
    <source>
        <dbReference type="ARBA" id="ARBA00023004"/>
    </source>
</evidence>
<organism evidence="5 6">
    <name type="scientific">Candidatus Anaerotruncus excrementipullorum</name>
    <dbReference type="NCBI Taxonomy" id="2838465"/>
    <lineage>
        <taxon>Bacteria</taxon>
        <taxon>Bacillati</taxon>
        <taxon>Bacillota</taxon>
        <taxon>Clostridia</taxon>
        <taxon>Eubacteriales</taxon>
        <taxon>Oscillospiraceae</taxon>
        <taxon>Anaerotruncus</taxon>
    </lineage>
</organism>
<keyword evidence="3" id="KW-0411">Iron-sulfur</keyword>
<feature type="domain" description="4Fe-4S ferredoxin-type" evidence="4">
    <location>
        <begin position="302"/>
        <end position="335"/>
    </location>
</feature>
<dbReference type="InterPro" id="IPR017896">
    <property type="entry name" value="4Fe4S_Fe-S-bd"/>
</dbReference>
<dbReference type="GO" id="GO:0051536">
    <property type="term" value="F:iron-sulfur cluster binding"/>
    <property type="evidence" value="ECO:0007669"/>
    <property type="project" value="UniProtKB-KW"/>
</dbReference>
<dbReference type="AlphaFoldDB" id="A0A9D1WQ06"/>
<dbReference type="PANTHER" id="PTHR40447">
    <property type="entry name" value="ANAEROBIC SULFITE REDUCTASE SUBUNIT A"/>
    <property type="match status" value="1"/>
</dbReference>
<dbReference type="PROSITE" id="PS51379">
    <property type="entry name" value="4FE4S_FER_2"/>
    <property type="match status" value="2"/>
</dbReference>
<gene>
    <name evidence="5" type="ORF">H9736_02055</name>
</gene>
<protein>
    <submittedName>
        <fullName evidence="5">4Fe-4S dicluster domain-containing protein</fullName>
    </submittedName>
</protein>
<evidence type="ECO:0000256" key="1">
    <source>
        <dbReference type="ARBA" id="ARBA00022723"/>
    </source>
</evidence>
<reference evidence="5" key="1">
    <citation type="journal article" date="2021" name="PeerJ">
        <title>Extensive microbial diversity within the chicken gut microbiome revealed by metagenomics and culture.</title>
        <authorList>
            <person name="Gilroy R."/>
            <person name="Ravi A."/>
            <person name="Getino M."/>
            <person name="Pursley I."/>
            <person name="Horton D.L."/>
            <person name="Alikhan N.F."/>
            <person name="Baker D."/>
            <person name="Gharbi K."/>
            <person name="Hall N."/>
            <person name="Watson M."/>
            <person name="Adriaenssens E.M."/>
            <person name="Foster-Nyarko E."/>
            <person name="Jarju S."/>
            <person name="Secka A."/>
            <person name="Antonio M."/>
            <person name="Oren A."/>
            <person name="Chaudhuri R.R."/>
            <person name="La Ragione R."/>
            <person name="Hildebrand F."/>
            <person name="Pallen M.J."/>
        </authorList>
    </citation>
    <scope>NUCLEOTIDE SEQUENCE</scope>
    <source>
        <strain evidence="5">CHK188-5543</strain>
    </source>
</reference>
<keyword evidence="1" id="KW-0479">Metal-binding</keyword>
<dbReference type="PANTHER" id="PTHR40447:SF1">
    <property type="entry name" value="ANAEROBIC SULFITE REDUCTASE SUBUNIT A"/>
    <property type="match status" value="1"/>
</dbReference>
<evidence type="ECO:0000313" key="5">
    <source>
        <dbReference type="EMBL" id="HIX65013.1"/>
    </source>
</evidence>
<dbReference type="InterPro" id="IPR017900">
    <property type="entry name" value="4Fe4S_Fe_S_CS"/>
</dbReference>
<dbReference type="GO" id="GO:0046872">
    <property type="term" value="F:metal ion binding"/>
    <property type="evidence" value="ECO:0007669"/>
    <property type="project" value="UniProtKB-KW"/>
</dbReference>
<keyword evidence="2" id="KW-0408">Iron</keyword>
<dbReference type="Proteomes" id="UP000886800">
    <property type="component" value="Unassembled WGS sequence"/>
</dbReference>
<proteinExistence type="predicted"/>